<dbReference type="RefSeq" id="WP_251779964.1">
    <property type="nucleotide sequence ID" value="NZ_JAMKFE010000012.1"/>
</dbReference>
<feature type="compositionally biased region" description="Basic and acidic residues" evidence="1">
    <location>
        <begin position="15"/>
        <end position="24"/>
    </location>
</feature>
<comment type="caution">
    <text evidence="2">The sequence shown here is derived from an EMBL/GenBank/DDBJ whole genome shotgun (WGS) entry which is preliminary data.</text>
</comment>
<proteinExistence type="predicted"/>
<evidence type="ECO:0000313" key="2">
    <source>
        <dbReference type="EMBL" id="MCM5681483.1"/>
    </source>
</evidence>
<dbReference type="Proteomes" id="UP001165541">
    <property type="component" value="Unassembled WGS sequence"/>
</dbReference>
<sequence length="1199" mass="126592">MDSLPQLSVQVPGYRGDRDAVPDDYRSGKQIQPLGTRRAVQYDRPTVLMEASAVVEAIKHSVAGTGFAEARMRPMVAEVERQFPNLSNHRFGAAAAMVAATAVAASGNGTDPARMVAELRADLQHLDFDLLRQGRLPGVGEGPPTRTSRAVQVLMLLARSAPPGATSWPGAEIAAMLVEQARGAPVPGTDAASLAAMAAEPVNIEFRPAAVNTIQAALAQRLSGAGEAAPQLSPGEQQIAALAIHGACGGDTPLALRVADRLVSYDLGAAMNRGSADALQRDIPVEVERAVQATVRHMVAAGGAAVLAACKLVHVGGQALQVRDARTLSFATEALLRPGVRDVSEAIEEAQRLHQAIQTAAAGSPQGTELQAVGQRDPSTVDLEAGLGSRPGLGDEWPSDQRLRSGGMSEGDIAMRLPALALLGMTRKLGLAPPGPDGTLPGPTLAQKAAMSAVRNGIDAAKLDFANAQSRQLAQWLQRGAGANVVNRRLLGNRLVADPVRPLVEHGPLGSLNNVAVPQLGMKEALPPLTDLMSCLAEHARDAGSASDADLQRDFGRLALLQHWSTQTQGMLGKQVTLLPEQLQQIGDEAARQAGRTGEDARAFSTAVQGVFAHVSLDQRTLREVYDDVARRALLLPAKGPADEEFLASRLTVLDDAVIRGTGAPADYDSHFAADAEKVPAHGRGAMQPGAKATQARDKDRMGALADVMQHFGTSSGLNMTSYGGWGVPDVGTVASTAMKIAGAPWWTGWASPNVVAGYQYNKNSETIVRMGVNASGIEFNYGEGGSRTGTWVAGGGASFKTWSIGGRAQRTGFTVEGGWGGTDMAYKSVFLRVPRTSEAEGGVPGAGAGSSSDSLRTAYLANAMRRFGELLASGEPQPLLSLMAEHDVLSVGVANGDADFNDKVKNEYSVKAGVSFGLGSVGGKNWNLPFTMGPSGGGSYIPEGNRALRIRTHGSTDALRRQDFSQWKSQAGVGANFGGRGVPLVASGTYVPHRGNFPTSLTFMRTEIDGVMHQGGTYWSFETESLGDMRKAFRQQAWLYATGMLSFRPDLAAIRHAKLQNYVDAAPRSEAEIRAEEKRLYDADAQLQIEVLKGMIEGRTFQPGLSYRGTGEISGPGIDRANEKLAVLQLAEMPGGMPRLAAAKQQELAHLLGSLDSYVHNDVGFRLNTYTKSEVGLPGTLYSGLKMDARTNADRAKV</sequence>
<accession>A0ABT0YUH8</accession>
<dbReference type="EMBL" id="JAMKFE010000012">
    <property type="protein sequence ID" value="MCM5681483.1"/>
    <property type="molecule type" value="Genomic_DNA"/>
</dbReference>
<organism evidence="2 3">
    <name type="scientific">Caldimonas mangrovi</name>
    <dbReference type="NCBI Taxonomy" id="2944811"/>
    <lineage>
        <taxon>Bacteria</taxon>
        <taxon>Pseudomonadati</taxon>
        <taxon>Pseudomonadota</taxon>
        <taxon>Betaproteobacteria</taxon>
        <taxon>Burkholderiales</taxon>
        <taxon>Sphaerotilaceae</taxon>
        <taxon>Caldimonas</taxon>
    </lineage>
</organism>
<evidence type="ECO:0000256" key="1">
    <source>
        <dbReference type="SAM" id="MobiDB-lite"/>
    </source>
</evidence>
<gene>
    <name evidence="2" type="ORF">M8A51_18305</name>
</gene>
<protein>
    <submittedName>
        <fullName evidence="2">Uncharacterized protein</fullName>
    </submittedName>
</protein>
<feature type="region of interest" description="Disordered" evidence="1">
    <location>
        <begin position="1"/>
        <end position="24"/>
    </location>
</feature>
<reference evidence="2" key="1">
    <citation type="submission" date="2022-05" db="EMBL/GenBank/DDBJ databases">
        <title>Schlegelella sp. nov., isolated from mangrove soil.</title>
        <authorList>
            <person name="Liu Y."/>
            <person name="Ge X."/>
            <person name="Liu W."/>
        </authorList>
    </citation>
    <scope>NUCLEOTIDE SEQUENCE</scope>
    <source>
        <strain evidence="2">S2-27</strain>
    </source>
</reference>
<evidence type="ECO:0000313" key="3">
    <source>
        <dbReference type="Proteomes" id="UP001165541"/>
    </source>
</evidence>
<name>A0ABT0YUH8_9BURK</name>
<keyword evidence="3" id="KW-1185">Reference proteome</keyword>